<keyword evidence="4" id="KW-1185">Reference proteome</keyword>
<feature type="region of interest" description="Disordered" evidence="1">
    <location>
        <begin position="42"/>
        <end position="183"/>
    </location>
</feature>
<feature type="region of interest" description="Disordered" evidence="1">
    <location>
        <begin position="291"/>
        <end position="310"/>
    </location>
</feature>
<dbReference type="OrthoDB" id="8068829at2759"/>
<dbReference type="STRING" id="7260.B4NK62"/>
<dbReference type="CDD" id="cd12934">
    <property type="entry name" value="LEM"/>
    <property type="match status" value="1"/>
</dbReference>
<dbReference type="InParanoid" id="B4NK62"/>
<evidence type="ECO:0000313" key="3">
    <source>
        <dbReference type="EMBL" id="EDW85104.1"/>
    </source>
</evidence>
<dbReference type="KEGG" id="dwi:6651023"/>
<name>B4NK62_DROWI</name>
<accession>B4NK62</accession>
<dbReference type="InterPro" id="IPR011015">
    <property type="entry name" value="LEM/LEM-like_dom_sf"/>
</dbReference>
<evidence type="ECO:0000313" key="4">
    <source>
        <dbReference type="Proteomes" id="UP000007798"/>
    </source>
</evidence>
<dbReference type="EMBL" id="CH964272">
    <property type="protein sequence ID" value="EDW85104.1"/>
    <property type="molecule type" value="Genomic_DNA"/>
</dbReference>
<proteinExistence type="predicted"/>
<feature type="compositionally biased region" description="Polar residues" evidence="1">
    <location>
        <begin position="417"/>
        <end position="436"/>
    </location>
</feature>
<dbReference type="PROSITE" id="PS50954">
    <property type="entry name" value="LEM"/>
    <property type="match status" value="1"/>
</dbReference>
<feature type="region of interest" description="Disordered" evidence="1">
    <location>
        <begin position="450"/>
        <end position="479"/>
    </location>
</feature>
<reference evidence="3 4" key="1">
    <citation type="journal article" date="2007" name="Nature">
        <title>Evolution of genes and genomes on the Drosophila phylogeny.</title>
        <authorList>
            <consortium name="Drosophila 12 Genomes Consortium"/>
            <person name="Clark A.G."/>
            <person name="Eisen M.B."/>
            <person name="Smith D.R."/>
            <person name="Bergman C.M."/>
            <person name="Oliver B."/>
            <person name="Markow T.A."/>
            <person name="Kaufman T.C."/>
            <person name="Kellis M."/>
            <person name="Gelbart W."/>
            <person name="Iyer V.N."/>
            <person name="Pollard D.A."/>
            <person name="Sackton T.B."/>
            <person name="Larracuente A.M."/>
            <person name="Singh N.D."/>
            <person name="Abad J.P."/>
            <person name="Abt D.N."/>
            <person name="Adryan B."/>
            <person name="Aguade M."/>
            <person name="Akashi H."/>
            <person name="Anderson W.W."/>
            <person name="Aquadro C.F."/>
            <person name="Ardell D.H."/>
            <person name="Arguello R."/>
            <person name="Artieri C.G."/>
            <person name="Barbash D.A."/>
            <person name="Barker D."/>
            <person name="Barsanti P."/>
            <person name="Batterham P."/>
            <person name="Batzoglou S."/>
            <person name="Begun D."/>
            <person name="Bhutkar A."/>
            <person name="Blanco E."/>
            <person name="Bosak S.A."/>
            <person name="Bradley R.K."/>
            <person name="Brand A.D."/>
            <person name="Brent M.R."/>
            <person name="Brooks A.N."/>
            <person name="Brown R.H."/>
            <person name="Butlin R.K."/>
            <person name="Caggese C."/>
            <person name="Calvi B.R."/>
            <person name="Bernardo de Carvalho A."/>
            <person name="Caspi A."/>
            <person name="Castrezana S."/>
            <person name="Celniker S.E."/>
            <person name="Chang J.L."/>
            <person name="Chapple C."/>
            <person name="Chatterji S."/>
            <person name="Chinwalla A."/>
            <person name="Civetta A."/>
            <person name="Clifton S.W."/>
            <person name="Comeron J.M."/>
            <person name="Costello J.C."/>
            <person name="Coyne J.A."/>
            <person name="Daub J."/>
            <person name="David R.G."/>
            <person name="Delcher A.L."/>
            <person name="Delehaunty K."/>
            <person name="Do C.B."/>
            <person name="Ebling H."/>
            <person name="Edwards K."/>
            <person name="Eickbush T."/>
            <person name="Evans J.D."/>
            <person name="Filipski A."/>
            <person name="Findeiss S."/>
            <person name="Freyhult E."/>
            <person name="Fulton L."/>
            <person name="Fulton R."/>
            <person name="Garcia A.C."/>
            <person name="Gardiner A."/>
            <person name="Garfield D.A."/>
            <person name="Garvin B.E."/>
            <person name="Gibson G."/>
            <person name="Gilbert D."/>
            <person name="Gnerre S."/>
            <person name="Godfrey J."/>
            <person name="Good R."/>
            <person name="Gotea V."/>
            <person name="Gravely B."/>
            <person name="Greenberg A.J."/>
            <person name="Griffiths-Jones S."/>
            <person name="Gross S."/>
            <person name="Guigo R."/>
            <person name="Gustafson E.A."/>
            <person name="Haerty W."/>
            <person name="Hahn M.W."/>
            <person name="Halligan D.L."/>
            <person name="Halpern A.L."/>
            <person name="Halter G.M."/>
            <person name="Han M.V."/>
            <person name="Heger A."/>
            <person name="Hillier L."/>
            <person name="Hinrichs A.S."/>
            <person name="Holmes I."/>
            <person name="Hoskins R.A."/>
            <person name="Hubisz M.J."/>
            <person name="Hultmark D."/>
            <person name="Huntley M.A."/>
            <person name="Jaffe D.B."/>
            <person name="Jagadeeshan S."/>
            <person name="Jeck W.R."/>
            <person name="Johnson J."/>
            <person name="Jones C.D."/>
            <person name="Jordan W.C."/>
            <person name="Karpen G.H."/>
            <person name="Kataoka E."/>
            <person name="Keightley P.D."/>
            <person name="Kheradpour P."/>
            <person name="Kirkness E.F."/>
            <person name="Koerich L.B."/>
            <person name="Kristiansen K."/>
            <person name="Kudrna D."/>
            <person name="Kulathinal R.J."/>
            <person name="Kumar S."/>
            <person name="Kwok R."/>
            <person name="Lander E."/>
            <person name="Langley C.H."/>
            <person name="Lapoint R."/>
            <person name="Lazzaro B.P."/>
            <person name="Lee S.J."/>
            <person name="Levesque L."/>
            <person name="Li R."/>
            <person name="Lin C.F."/>
            <person name="Lin M.F."/>
            <person name="Lindblad-Toh K."/>
            <person name="Llopart A."/>
            <person name="Long M."/>
            <person name="Low L."/>
            <person name="Lozovsky E."/>
            <person name="Lu J."/>
            <person name="Luo M."/>
            <person name="Machado C.A."/>
            <person name="Makalowski W."/>
            <person name="Marzo M."/>
            <person name="Matsuda M."/>
            <person name="Matzkin L."/>
            <person name="McAllister B."/>
            <person name="McBride C.S."/>
            <person name="McKernan B."/>
            <person name="McKernan K."/>
            <person name="Mendez-Lago M."/>
            <person name="Minx P."/>
            <person name="Mollenhauer M.U."/>
            <person name="Montooth K."/>
            <person name="Mount S.M."/>
            <person name="Mu X."/>
            <person name="Myers E."/>
            <person name="Negre B."/>
            <person name="Newfeld S."/>
            <person name="Nielsen R."/>
            <person name="Noor M.A."/>
            <person name="O'Grady P."/>
            <person name="Pachter L."/>
            <person name="Papaceit M."/>
            <person name="Parisi M.J."/>
            <person name="Parisi M."/>
            <person name="Parts L."/>
            <person name="Pedersen J.S."/>
            <person name="Pesole G."/>
            <person name="Phillippy A.M."/>
            <person name="Ponting C.P."/>
            <person name="Pop M."/>
            <person name="Porcelli D."/>
            <person name="Powell J.R."/>
            <person name="Prohaska S."/>
            <person name="Pruitt K."/>
            <person name="Puig M."/>
            <person name="Quesneville H."/>
            <person name="Ram K.R."/>
            <person name="Rand D."/>
            <person name="Rasmussen M.D."/>
            <person name="Reed L.K."/>
            <person name="Reenan R."/>
            <person name="Reily A."/>
            <person name="Remington K.A."/>
            <person name="Rieger T.T."/>
            <person name="Ritchie M.G."/>
            <person name="Robin C."/>
            <person name="Rogers Y.H."/>
            <person name="Rohde C."/>
            <person name="Rozas J."/>
            <person name="Rubenfield M.J."/>
            <person name="Ruiz A."/>
            <person name="Russo S."/>
            <person name="Salzberg S.L."/>
            <person name="Sanchez-Gracia A."/>
            <person name="Saranga D.J."/>
            <person name="Sato H."/>
            <person name="Schaeffer S.W."/>
            <person name="Schatz M.C."/>
            <person name="Schlenke T."/>
            <person name="Schwartz R."/>
            <person name="Segarra C."/>
            <person name="Singh R.S."/>
            <person name="Sirot L."/>
            <person name="Sirota M."/>
            <person name="Sisneros N.B."/>
            <person name="Smith C.D."/>
            <person name="Smith T.F."/>
            <person name="Spieth J."/>
            <person name="Stage D.E."/>
            <person name="Stark A."/>
            <person name="Stephan W."/>
            <person name="Strausberg R.L."/>
            <person name="Strempel S."/>
            <person name="Sturgill D."/>
            <person name="Sutton G."/>
            <person name="Sutton G.G."/>
            <person name="Tao W."/>
            <person name="Teichmann S."/>
            <person name="Tobari Y.N."/>
            <person name="Tomimura Y."/>
            <person name="Tsolas J.M."/>
            <person name="Valente V.L."/>
            <person name="Venter E."/>
            <person name="Venter J.C."/>
            <person name="Vicario S."/>
            <person name="Vieira F.G."/>
            <person name="Vilella A.J."/>
            <person name="Villasante A."/>
            <person name="Walenz B."/>
            <person name="Wang J."/>
            <person name="Wasserman M."/>
            <person name="Watts T."/>
            <person name="Wilson D."/>
            <person name="Wilson R.K."/>
            <person name="Wing R.A."/>
            <person name="Wolfner M.F."/>
            <person name="Wong A."/>
            <person name="Wong G.K."/>
            <person name="Wu C.I."/>
            <person name="Wu G."/>
            <person name="Yamamoto D."/>
            <person name="Yang H.P."/>
            <person name="Yang S.P."/>
            <person name="Yorke J.A."/>
            <person name="Yoshida K."/>
            <person name="Zdobnov E."/>
            <person name="Zhang P."/>
            <person name="Zhang Y."/>
            <person name="Zimin A.V."/>
            <person name="Baldwin J."/>
            <person name="Abdouelleil A."/>
            <person name="Abdulkadir J."/>
            <person name="Abebe A."/>
            <person name="Abera B."/>
            <person name="Abreu J."/>
            <person name="Acer S.C."/>
            <person name="Aftuck L."/>
            <person name="Alexander A."/>
            <person name="An P."/>
            <person name="Anderson E."/>
            <person name="Anderson S."/>
            <person name="Arachi H."/>
            <person name="Azer M."/>
            <person name="Bachantsang P."/>
            <person name="Barry A."/>
            <person name="Bayul T."/>
            <person name="Berlin A."/>
            <person name="Bessette D."/>
            <person name="Bloom T."/>
            <person name="Blye J."/>
            <person name="Boguslavskiy L."/>
            <person name="Bonnet C."/>
            <person name="Boukhgalter B."/>
            <person name="Bourzgui I."/>
            <person name="Brown A."/>
            <person name="Cahill P."/>
            <person name="Channer S."/>
            <person name="Cheshatsang Y."/>
            <person name="Chuda L."/>
            <person name="Citroen M."/>
            <person name="Collymore A."/>
            <person name="Cooke P."/>
            <person name="Costello M."/>
            <person name="D'Aco K."/>
            <person name="Daza R."/>
            <person name="De Haan G."/>
            <person name="DeGray S."/>
            <person name="DeMaso C."/>
            <person name="Dhargay N."/>
            <person name="Dooley K."/>
            <person name="Dooley E."/>
            <person name="Doricent M."/>
            <person name="Dorje P."/>
            <person name="Dorjee K."/>
            <person name="Dupes A."/>
            <person name="Elong R."/>
            <person name="Falk J."/>
            <person name="Farina A."/>
            <person name="Faro S."/>
            <person name="Ferguson D."/>
            <person name="Fisher S."/>
            <person name="Foley C.D."/>
            <person name="Franke A."/>
            <person name="Friedrich D."/>
            <person name="Gadbois L."/>
            <person name="Gearin G."/>
            <person name="Gearin C.R."/>
            <person name="Giannoukos G."/>
            <person name="Goode T."/>
            <person name="Graham J."/>
            <person name="Grandbois E."/>
            <person name="Grewal S."/>
            <person name="Gyaltsen K."/>
            <person name="Hafez N."/>
            <person name="Hagos B."/>
            <person name="Hall J."/>
            <person name="Henson C."/>
            <person name="Hollinger A."/>
            <person name="Honan T."/>
            <person name="Huard M.D."/>
            <person name="Hughes L."/>
            <person name="Hurhula B."/>
            <person name="Husby M.E."/>
            <person name="Kamat A."/>
            <person name="Kanga B."/>
            <person name="Kashin S."/>
            <person name="Khazanovich D."/>
            <person name="Kisner P."/>
            <person name="Lance K."/>
            <person name="Lara M."/>
            <person name="Lee W."/>
            <person name="Lennon N."/>
            <person name="Letendre F."/>
            <person name="LeVine R."/>
            <person name="Lipovsky A."/>
            <person name="Liu X."/>
            <person name="Liu J."/>
            <person name="Liu S."/>
            <person name="Lokyitsang T."/>
            <person name="Lokyitsang Y."/>
            <person name="Lubonja R."/>
            <person name="Lui A."/>
            <person name="MacDonald P."/>
            <person name="Magnisalis V."/>
            <person name="Maru K."/>
            <person name="Matthews C."/>
            <person name="McCusker W."/>
            <person name="McDonough S."/>
            <person name="Mehta T."/>
            <person name="Meldrim J."/>
            <person name="Meneus L."/>
            <person name="Mihai O."/>
            <person name="Mihalev A."/>
            <person name="Mihova T."/>
            <person name="Mittelman R."/>
            <person name="Mlenga V."/>
            <person name="Montmayeur A."/>
            <person name="Mulrain L."/>
            <person name="Navidi A."/>
            <person name="Naylor J."/>
            <person name="Negash T."/>
            <person name="Nguyen T."/>
            <person name="Nguyen N."/>
            <person name="Nicol R."/>
            <person name="Norbu C."/>
            <person name="Norbu N."/>
            <person name="Novod N."/>
            <person name="O'Neill B."/>
            <person name="Osman S."/>
            <person name="Markiewicz E."/>
            <person name="Oyono O.L."/>
            <person name="Patti C."/>
            <person name="Phunkhang P."/>
            <person name="Pierre F."/>
            <person name="Priest M."/>
            <person name="Raghuraman S."/>
            <person name="Rege F."/>
            <person name="Reyes R."/>
            <person name="Rise C."/>
            <person name="Rogov P."/>
            <person name="Ross K."/>
            <person name="Ryan E."/>
            <person name="Settipalli S."/>
            <person name="Shea T."/>
            <person name="Sherpa N."/>
            <person name="Shi L."/>
            <person name="Shih D."/>
            <person name="Sparrow T."/>
            <person name="Spaulding J."/>
            <person name="Stalker J."/>
            <person name="Stange-Thomann N."/>
            <person name="Stavropoulos S."/>
            <person name="Stone C."/>
            <person name="Strader C."/>
            <person name="Tesfaye S."/>
            <person name="Thomson T."/>
            <person name="Thoulutsang Y."/>
            <person name="Thoulutsang D."/>
            <person name="Topham K."/>
            <person name="Topping I."/>
            <person name="Tsamla T."/>
            <person name="Vassiliev H."/>
            <person name="Vo A."/>
            <person name="Wangchuk T."/>
            <person name="Wangdi T."/>
            <person name="Weiand M."/>
            <person name="Wilkinson J."/>
            <person name="Wilson A."/>
            <person name="Yadav S."/>
            <person name="Young G."/>
            <person name="Yu Q."/>
            <person name="Zembek L."/>
            <person name="Zhong D."/>
            <person name="Zimmer A."/>
            <person name="Zwirko Z."/>
            <person name="Jaffe D.B."/>
            <person name="Alvarez P."/>
            <person name="Brockman W."/>
            <person name="Butler J."/>
            <person name="Chin C."/>
            <person name="Gnerre S."/>
            <person name="Grabherr M."/>
            <person name="Kleber M."/>
            <person name="Mauceli E."/>
            <person name="MacCallum I."/>
        </authorList>
    </citation>
    <scope>NUCLEOTIDE SEQUENCE [LARGE SCALE GENOMIC DNA]</scope>
    <source>
        <strain evidence="4">Tucson 14030-0811.24</strain>
    </source>
</reference>
<dbReference type="InterPro" id="IPR003887">
    <property type="entry name" value="LEM_dom"/>
</dbReference>
<evidence type="ECO:0000256" key="1">
    <source>
        <dbReference type="SAM" id="MobiDB-lite"/>
    </source>
</evidence>
<dbReference type="AlphaFoldDB" id="B4NK62"/>
<sequence length="479" mass="53021">MSELDKLSNKELLAKCREHGLPVVPITDTTRNVIIRRLQSAISGTPLKNSKKSTKSSKTVVAKNAKPSRKTIEPVKVAHGKSTTKNTVNLKRRTVPTKGEALEEAPNEDDDEEIEEPRPQSKMARGRKESHTRTSQPPQLKRRSLPATKTVSESASQASDGPPKPTTKRLKLGNELSERGLLPLTKTSVSVTAYVHEEQTSSEEDTTILKRKTACGRKETGQNSDQNTDLKRRTLHTKGRSVQFAPSVSDAGCQADMPSAERETTYRKKETYTLNTRKPTTLVSSLGSQTDNNVYLKPQKTLSGPSDARARRSKLLTRTEVVTTSYIHQIETSEDDKEISSCKRRRICTSPVSCPPPIYESGFGSTFAANLNAVKPSATQAITTSPTALYAPRSTLSGSARSLREESTFSLRKRQGNDNSWPARSEGSIQPTATGSSLYPKLDHFYKQQSLSNPFRGEPMDTDSDLDIMDQQKTYWRPK</sequence>
<feature type="compositionally biased region" description="Polar residues" evidence="1">
    <location>
        <begin position="147"/>
        <end position="159"/>
    </location>
</feature>
<dbReference type="HOGENOM" id="CLU_691290_0_0_1"/>
<dbReference type="Proteomes" id="UP000007798">
    <property type="component" value="Unassembled WGS sequence"/>
</dbReference>
<protein>
    <recommendedName>
        <fullName evidence="2">LEM domain-containing protein</fullName>
    </recommendedName>
</protein>
<feature type="region of interest" description="Disordered" evidence="1">
    <location>
        <begin position="393"/>
        <end position="436"/>
    </location>
</feature>
<organism evidence="3 4">
    <name type="scientific">Drosophila willistoni</name>
    <name type="common">Fruit fly</name>
    <dbReference type="NCBI Taxonomy" id="7260"/>
    <lineage>
        <taxon>Eukaryota</taxon>
        <taxon>Metazoa</taxon>
        <taxon>Ecdysozoa</taxon>
        <taxon>Arthropoda</taxon>
        <taxon>Hexapoda</taxon>
        <taxon>Insecta</taxon>
        <taxon>Pterygota</taxon>
        <taxon>Neoptera</taxon>
        <taxon>Endopterygota</taxon>
        <taxon>Diptera</taxon>
        <taxon>Brachycera</taxon>
        <taxon>Muscomorpha</taxon>
        <taxon>Ephydroidea</taxon>
        <taxon>Drosophilidae</taxon>
        <taxon>Drosophila</taxon>
        <taxon>Sophophora</taxon>
    </lineage>
</organism>
<gene>
    <name evidence="3" type="primary">Dwil\GK12789</name>
    <name evidence="3" type="ORF">Dwil_GK12789</name>
</gene>
<dbReference type="SMART" id="SM00540">
    <property type="entry name" value="LEM"/>
    <property type="match status" value="1"/>
</dbReference>
<dbReference type="PhylomeDB" id="B4NK62"/>
<feature type="compositionally biased region" description="Acidic residues" evidence="1">
    <location>
        <begin position="102"/>
        <end position="115"/>
    </location>
</feature>
<dbReference type="SUPFAM" id="SSF63451">
    <property type="entry name" value="LEM domain"/>
    <property type="match status" value="1"/>
</dbReference>
<evidence type="ECO:0000259" key="2">
    <source>
        <dbReference type="PROSITE" id="PS50954"/>
    </source>
</evidence>
<feature type="domain" description="LEM" evidence="2">
    <location>
        <begin position="1"/>
        <end position="45"/>
    </location>
</feature>
<dbReference type="Pfam" id="PF03020">
    <property type="entry name" value="LEM"/>
    <property type="match status" value="1"/>
</dbReference>
<dbReference type="Gene3D" id="1.10.720.40">
    <property type="match status" value="1"/>
</dbReference>